<dbReference type="AlphaFoldDB" id="A0A484Z5P7"/>
<dbReference type="InterPro" id="IPR051908">
    <property type="entry name" value="Ribosomal_N-acetyltransferase"/>
</dbReference>
<dbReference type="Proteomes" id="UP000351155">
    <property type="component" value="Unassembled WGS sequence"/>
</dbReference>
<sequence>MPEINQYGQTVNDIVPDWKCARALTRTPLVGQYCRLEPLDVDRHAADLFEAYALGDESDWTWLASTLPASVEATAHWILGKVLDDDLVPFAVIDLHTGRAVGLVSYMAIERMQGSVEIGHVTWSRKMKGTRIGTETVWLLLKNAFEHRYRRLEWKCDSMNTASRHAAERLGFVWEGRLRQKLVRKGRNRDSDMLSIIDREWPSRDAALRAWLAAENFDAQGQQRQKAGDVSLAKRYSGAAQ</sequence>
<proteinExistence type="predicted"/>
<dbReference type="EC" id="2.3.1.-" evidence="2"/>
<dbReference type="InterPro" id="IPR016181">
    <property type="entry name" value="Acyl_CoA_acyltransferase"/>
</dbReference>
<feature type="domain" description="N-acetyltransferase" evidence="1">
    <location>
        <begin position="34"/>
        <end position="190"/>
    </location>
</feature>
<evidence type="ECO:0000313" key="3">
    <source>
        <dbReference type="Proteomes" id="UP000351155"/>
    </source>
</evidence>
<dbReference type="EMBL" id="CAADIW010000067">
    <property type="protein sequence ID" value="VFS43760.1"/>
    <property type="molecule type" value="Genomic_DNA"/>
</dbReference>
<reference evidence="2 3" key="1">
    <citation type="submission" date="2019-03" db="EMBL/GenBank/DDBJ databases">
        <authorList>
            <consortium name="Pathogen Informatics"/>
        </authorList>
    </citation>
    <scope>NUCLEOTIDE SEQUENCE [LARGE SCALE GENOMIC DNA]</scope>
    <source>
        <strain evidence="2 3">NCTC12126</strain>
    </source>
</reference>
<evidence type="ECO:0000259" key="1">
    <source>
        <dbReference type="PROSITE" id="PS51186"/>
    </source>
</evidence>
<keyword evidence="2" id="KW-0808">Transferase</keyword>
<dbReference type="SUPFAM" id="SSF55729">
    <property type="entry name" value="Acyl-CoA N-acyltransferases (Nat)"/>
    <property type="match status" value="1"/>
</dbReference>
<protein>
    <submittedName>
        <fullName evidence="2">GCN5-Related N-Acetyltransferase</fullName>
        <ecNumber evidence="2">2.3.1.-</ecNumber>
    </submittedName>
</protein>
<dbReference type="PANTHER" id="PTHR43441:SF2">
    <property type="entry name" value="FAMILY ACETYLTRANSFERASE, PUTATIVE (AFU_ORTHOLOGUE AFUA_7G00850)-RELATED"/>
    <property type="match status" value="1"/>
</dbReference>
<name>A0A484Z5P7_9ENTR</name>
<dbReference type="PANTHER" id="PTHR43441">
    <property type="entry name" value="RIBOSOMAL-PROTEIN-SERINE ACETYLTRANSFERASE"/>
    <property type="match status" value="1"/>
</dbReference>
<dbReference type="GO" id="GO:1990189">
    <property type="term" value="F:protein N-terminal-serine acetyltransferase activity"/>
    <property type="evidence" value="ECO:0007669"/>
    <property type="project" value="TreeGrafter"/>
</dbReference>
<evidence type="ECO:0000313" key="2">
    <source>
        <dbReference type="EMBL" id="VFS43760.1"/>
    </source>
</evidence>
<dbReference type="FunFam" id="3.40.630.30:FF:000047">
    <property type="entry name" value="Acetyltransferase, GNAT family"/>
    <property type="match status" value="1"/>
</dbReference>
<accession>A0A484Z5P7</accession>
<dbReference type="Gene3D" id="3.40.630.30">
    <property type="match status" value="1"/>
</dbReference>
<keyword evidence="2" id="KW-0012">Acyltransferase</keyword>
<dbReference type="PROSITE" id="PS51186">
    <property type="entry name" value="GNAT"/>
    <property type="match status" value="1"/>
</dbReference>
<dbReference type="Pfam" id="PF13302">
    <property type="entry name" value="Acetyltransf_3"/>
    <property type="match status" value="1"/>
</dbReference>
<organism evidence="2 3">
    <name type="scientific">Enterobacter cancerogenus</name>
    <dbReference type="NCBI Taxonomy" id="69218"/>
    <lineage>
        <taxon>Bacteria</taxon>
        <taxon>Pseudomonadati</taxon>
        <taxon>Pseudomonadota</taxon>
        <taxon>Gammaproteobacteria</taxon>
        <taxon>Enterobacterales</taxon>
        <taxon>Enterobacteriaceae</taxon>
        <taxon>Enterobacter</taxon>
        <taxon>Enterobacter cloacae complex</taxon>
    </lineage>
</organism>
<dbReference type="InterPro" id="IPR000182">
    <property type="entry name" value="GNAT_dom"/>
</dbReference>
<gene>
    <name evidence="2" type="primary">ydaF_2</name>
    <name evidence="2" type="ORF">NCTC12126_05025</name>
</gene>
<dbReference type="GO" id="GO:0008999">
    <property type="term" value="F:protein-N-terminal-alanine acetyltransferase activity"/>
    <property type="evidence" value="ECO:0007669"/>
    <property type="project" value="TreeGrafter"/>
</dbReference>